<protein>
    <recommendedName>
        <fullName evidence="5">MORN repeat protein</fullName>
    </recommendedName>
</protein>
<dbReference type="InterPro" id="IPR003409">
    <property type="entry name" value="MORN"/>
</dbReference>
<dbReference type="PANTHER" id="PTHR15897">
    <property type="entry name" value="ANKYRIN REPEAT AND MYND DOMAIN PROTEIN 1"/>
    <property type="match status" value="1"/>
</dbReference>
<reference evidence="3" key="1">
    <citation type="submission" date="2021-01" db="EMBL/GenBank/DDBJ databases">
        <authorList>
            <consortium name="Genoscope - CEA"/>
            <person name="William W."/>
        </authorList>
    </citation>
    <scope>NUCLEOTIDE SEQUENCE</scope>
</reference>
<organism evidence="3 4">
    <name type="scientific">Paramecium octaurelia</name>
    <dbReference type="NCBI Taxonomy" id="43137"/>
    <lineage>
        <taxon>Eukaryota</taxon>
        <taxon>Sar</taxon>
        <taxon>Alveolata</taxon>
        <taxon>Ciliophora</taxon>
        <taxon>Intramacronucleata</taxon>
        <taxon>Oligohymenophorea</taxon>
        <taxon>Peniculida</taxon>
        <taxon>Parameciidae</taxon>
        <taxon>Paramecium</taxon>
    </lineage>
</organism>
<keyword evidence="2" id="KW-0175">Coiled coil</keyword>
<dbReference type="Proteomes" id="UP000683925">
    <property type="component" value="Unassembled WGS sequence"/>
</dbReference>
<evidence type="ECO:0000256" key="1">
    <source>
        <dbReference type="ARBA" id="ARBA00022737"/>
    </source>
</evidence>
<accession>A0A8S1UQX5</accession>
<evidence type="ECO:0000256" key="2">
    <source>
        <dbReference type="SAM" id="Coils"/>
    </source>
</evidence>
<evidence type="ECO:0008006" key="5">
    <source>
        <dbReference type="Google" id="ProtNLM"/>
    </source>
</evidence>
<dbReference type="PANTHER" id="PTHR15897:SF2">
    <property type="entry name" value="ANKYRIN REPEAT AND MYND DOMAIN-CONTAINING PROTEIN 1"/>
    <property type="match status" value="1"/>
</dbReference>
<dbReference type="SMART" id="SM00698">
    <property type="entry name" value="MORN"/>
    <property type="match status" value="3"/>
</dbReference>
<gene>
    <name evidence="3" type="ORF">POCTA_138.1.T0490059</name>
</gene>
<evidence type="ECO:0000313" key="3">
    <source>
        <dbReference type="EMBL" id="CAD8166824.1"/>
    </source>
</evidence>
<keyword evidence="1" id="KW-0677">Repeat</keyword>
<name>A0A8S1UQX5_PAROT</name>
<dbReference type="Pfam" id="PF02493">
    <property type="entry name" value="MORN"/>
    <property type="match status" value="4"/>
</dbReference>
<keyword evidence="4" id="KW-1185">Reference proteome</keyword>
<sequence length="459" mass="53436">MDLQIKLILKFIIKKFNSNINQMIAYRNGIYQGTLQNGIKEGIGIFWWPTGSIYIGEWYKDMIHGEGIIMINDNIIRAQFKNNKFHGLCVNYTQSEFYRFEYGQLNGKCLKGQTVSQYRRGDLIQIDTNLESVDVLLDEFQNRLLDLEEILDRNQCTQIGITETYLGRMKRGKQLGLGIENMFTTEKRIGIFHDQSLTNIGQIWMNGDIYTGGFKENKYDGLGCFFISGEMKMIQGIFQNGKCVEIKKKQNGDIEAYKILAEQTFQALQSTTIQQRVPIPYLQQCQFEVQNTWTQNSISQIPQSIQEKDEKDQTFLEVEFDIQKEIEKIQNDQQTIEAKKLLYDAVNKYQENDYQLHPQEFDQLQTFRNNPSVLEIENIQGEHQKSKFVSSHSQQTEYFHVNDSKQTSGHSCKRLPLQTLKNQNNENSETKQSIRVTTISARSEPYSQVLSSRKTPYLQ</sequence>
<comment type="caution">
    <text evidence="3">The sequence shown here is derived from an EMBL/GenBank/DDBJ whole genome shotgun (WGS) entry which is preliminary data.</text>
</comment>
<dbReference type="InterPro" id="IPR053064">
    <property type="entry name" value="Ankyrin-MYND_domain-protein"/>
</dbReference>
<dbReference type="OMA" id="CFFISGE"/>
<dbReference type="AlphaFoldDB" id="A0A8S1UQX5"/>
<dbReference type="EMBL" id="CAJJDP010000049">
    <property type="protein sequence ID" value="CAD8166824.1"/>
    <property type="molecule type" value="Genomic_DNA"/>
</dbReference>
<evidence type="ECO:0000313" key="4">
    <source>
        <dbReference type="Proteomes" id="UP000683925"/>
    </source>
</evidence>
<dbReference type="OrthoDB" id="290820at2759"/>
<feature type="coiled-coil region" evidence="2">
    <location>
        <begin position="130"/>
        <end position="157"/>
    </location>
</feature>
<proteinExistence type="predicted"/>